<dbReference type="AlphaFoldDB" id="A0A4U5V5Y2"/>
<sequence length="89" mass="10133">MFVCCSPDVFRKLMVQFRRADLPHEQYVFFYIDVFGDSLNSKQGQPWARGDEDDAVAKEAFQAEPDFPELLSSVSSLVSVFISFVLFGN</sequence>
<dbReference type="STRING" id="240159.A0A4U5V5Y2"/>
<name>A0A4U5V5Y2_COLLU</name>
<accession>A0A4U5V5Y2</accession>
<dbReference type="EMBL" id="CM014091">
    <property type="protein sequence ID" value="TKS82711.1"/>
    <property type="molecule type" value="Genomic_DNA"/>
</dbReference>
<gene>
    <name evidence="1" type="ORF">D9C73_016820</name>
</gene>
<dbReference type="Gene3D" id="3.40.50.2300">
    <property type="match status" value="1"/>
</dbReference>
<dbReference type="SUPFAM" id="SSF53822">
    <property type="entry name" value="Periplasmic binding protein-like I"/>
    <property type="match status" value="1"/>
</dbReference>
<protein>
    <submittedName>
        <fullName evidence="1">Atrial natriuretic peptide receptor 1</fullName>
    </submittedName>
</protein>
<evidence type="ECO:0000313" key="2">
    <source>
        <dbReference type="Proteomes" id="UP000298787"/>
    </source>
</evidence>
<dbReference type="InterPro" id="IPR028082">
    <property type="entry name" value="Peripla_BP_I"/>
</dbReference>
<evidence type="ECO:0000313" key="1">
    <source>
        <dbReference type="EMBL" id="TKS82711.1"/>
    </source>
</evidence>
<keyword evidence="2" id="KW-1185">Reference proteome</keyword>
<reference evidence="1 2" key="1">
    <citation type="submission" date="2019-01" db="EMBL/GenBank/DDBJ databases">
        <title>Genome Assembly of Collichthys lucidus.</title>
        <authorList>
            <person name="Cai M."/>
            <person name="Xiao S."/>
        </authorList>
    </citation>
    <scope>NUCLEOTIDE SEQUENCE [LARGE SCALE GENOMIC DNA]</scope>
    <source>
        <strain evidence="1">JT15FE1705JMU</strain>
        <tissue evidence="1">Muscle</tissue>
    </source>
</reference>
<organism evidence="1 2">
    <name type="scientific">Collichthys lucidus</name>
    <name type="common">Big head croaker</name>
    <name type="synonym">Sciaena lucida</name>
    <dbReference type="NCBI Taxonomy" id="240159"/>
    <lineage>
        <taxon>Eukaryota</taxon>
        <taxon>Metazoa</taxon>
        <taxon>Chordata</taxon>
        <taxon>Craniata</taxon>
        <taxon>Vertebrata</taxon>
        <taxon>Euteleostomi</taxon>
        <taxon>Actinopterygii</taxon>
        <taxon>Neopterygii</taxon>
        <taxon>Teleostei</taxon>
        <taxon>Neoteleostei</taxon>
        <taxon>Acanthomorphata</taxon>
        <taxon>Eupercaria</taxon>
        <taxon>Sciaenidae</taxon>
        <taxon>Collichthys</taxon>
    </lineage>
</organism>
<proteinExistence type="predicted"/>
<dbReference type="Proteomes" id="UP000298787">
    <property type="component" value="Chromosome 14"/>
</dbReference>
<keyword evidence="1" id="KW-0675">Receptor</keyword>